<evidence type="ECO:0000256" key="1">
    <source>
        <dbReference type="SAM" id="Phobius"/>
    </source>
</evidence>
<dbReference type="AlphaFoldDB" id="A0ABD4Z7B9"/>
<evidence type="ECO:0000313" key="2">
    <source>
        <dbReference type="EMBL" id="MDK6029231.1"/>
    </source>
</evidence>
<feature type="transmembrane region" description="Helical" evidence="1">
    <location>
        <begin position="241"/>
        <end position="262"/>
    </location>
</feature>
<evidence type="ECO:0008006" key="4">
    <source>
        <dbReference type="Google" id="ProtNLM"/>
    </source>
</evidence>
<evidence type="ECO:0000313" key="3">
    <source>
        <dbReference type="Proteomes" id="UP001529235"/>
    </source>
</evidence>
<protein>
    <recommendedName>
        <fullName evidence="4">ABC transporter permease</fullName>
    </recommendedName>
</protein>
<reference evidence="2 3" key="1">
    <citation type="submission" date="2023-05" db="EMBL/GenBank/DDBJ databases">
        <title>A new hyperthermophilic archaea 'Ignisphaera cupida' sp. nov. and description of the family 'Ignisphaeraceae' fam. nov.</title>
        <authorList>
            <person name="Podosokorskaya O.A."/>
            <person name="Elcheninov A.G."/>
            <person name="Klukina A."/>
            <person name="Merkel A.Y."/>
        </authorList>
    </citation>
    <scope>NUCLEOTIDE SEQUENCE [LARGE SCALE GENOMIC DNA]</scope>
    <source>
        <strain evidence="2 3">4213-co</strain>
    </source>
</reference>
<feature type="transmembrane region" description="Helical" evidence="1">
    <location>
        <begin position="68"/>
        <end position="90"/>
    </location>
</feature>
<keyword evidence="1" id="KW-1133">Transmembrane helix</keyword>
<keyword evidence="3" id="KW-1185">Reference proteome</keyword>
<feature type="transmembrane region" description="Helical" evidence="1">
    <location>
        <begin position="148"/>
        <end position="174"/>
    </location>
</feature>
<dbReference type="EMBL" id="JASNVW010000005">
    <property type="protein sequence ID" value="MDK6029231.1"/>
    <property type="molecule type" value="Genomic_DNA"/>
</dbReference>
<dbReference type="RefSeq" id="WP_285274215.1">
    <property type="nucleotide sequence ID" value="NZ_JASNVW010000005.1"/>
</dbReference>
<feature type="transmembrane region" description="Helical" evidence="1">
    <location>
        <begin position="186"/>
        <end position="206"/>
    </location>
</feature>
<proteinExistence type="predicted"/>
<name>A0ABD4Z7B9_9CREN</name>
<sequence length="273" mass="30186">MVLRVLNALTYREVAWFRRFFADYVISWIFPLALSVGVIFLPASISGVNTVLSRMSNLFNYQMDLKTAYSLALALTGIVNVVAIVINDVIQTMFAEFRFMEVGWMILETTGLVKYTIANAIIRPAIMTPLATLFLAPLLLYLNGFSGLVTFALLELVFIATSIALGFYSTIVAIPLTFHTKISRPWTIANTLAPAILAGTGVYIPVNLVPAILRFFAYSTPVPRSCEIVYLISLRGFPSEITLFLVFITFLTSLYLAVSGILSKNADARVRKG</sequence>
<gene>
    <name evidence="2" type="ORF">QPL79_07625</name>
</gene>
<keyword evidence="1" id="KW-0472">Membrane</keyword>
<comment type="caution">
    <text evidence="2">The sequence shown here is derived from an EMBL/GenBank/DDBJ whole genome shotgun (WGS) entry which is preliminary data.</text>
</comment>
<feature type="transmembrane region" description="Helical" evidence="1">
    <location>
        <begin position="21"/>
        <end position="48"/>
    </location>
</feature>
<dbReference type="Proteomes" id="UP001529235">
    <property type="component" value="Unassembled WGS sequence"/>
</dbReference>
<organism evidence="2 3">
    <name type="scientific">Ignisphaera cupida</name>
    <dbReference type="NCBI Taxonomy" id="3050454"/>
    <lineage>
        <taxon>Archaea</taxon>
        <taxon>Thermoproteota</taxon>
        <taxon>Thermoprotei</taxon>
        <taxon>Desulfurococcales</taxon>
        <taxon>Desulfurococcaceae</taxon>
        <taxon>Ignisphaera</taxon>
    </lineage>
</organism>
<feature type="transmembrane region" description="Helical" evidence="1">
    <location>
        <begin position="121"/>
        <end position="142"/>
    </location>
</feature>
<keyword evidence="1" id="KW-0812">Transmembrane</keyword>
<accession>A0ABD4Z7B9</accession>